<dbReference type="Proteomes" id="UP000826271">
    <property type="component" value="Unassembled WGS sequence"/>
</dbReference>
<feature type="compositionally biased region" description="Basic and acidic residues" evidence="1">
    <location>
        <begin position="1496"/>
        <end position="1505"/>
    </location>
</feature>
<feature type="compositionally biased region" description="Polar residues" evidence="1">
    <location>
        <begin position="1227"/>
        <end position="1236"/>
    </location>
</feature>
<feature type="compositionally biased region" description="Basic and acidic residues" evidence="1">
    <location>
        <begin position="2179"/>
        <end position="2228"/>
    </location>
</feature>
<feature type="compositionally biased region" description="Basic and acidic residues" evidence="1">
    <location>
        <begin position="1887"/>
        <end position="1923"/>
    </location>
</feature>
<feature type="compositionally biased region" description="Basic and acidic residues" evidence="1">
    <location>
        <begin position="2584"/>
        <end position="2606"/>
    </location>
</feature>
<feature type="compositionally biased region" description="Basic and acidic residues" evidence="1">
    <location>
        <begin position="129"/>
        <end position="145"/>
    </location>
</feature>
<feature type="compositionally biased region" description="Polar residues" evidence="1">
    <location>
        <begin position="1804"/>
        <end position="1815"/>
    </location>
</feature>
<organism evidence="2 3">
    <name type="scientific">Buddleja alternifolia</name>
    <dbReference type="NCBI Taxonomy" id="168488"/>
    <lineage>
        <taxon>Eukaryota</taxon>
        <taxon>Viridiplantae</taxon>
        <taxon>Streptophyta</taxon>
        <taxon>Embryophyta</taxon>
        <taxon>Tracheophyta</taxon>
        <taxon>Spermatophyta</taxon>
        <taxon>Magnoliopsida</taxon>
        <taxon>eudicotyledons</taxon>
        <taxon>Gunneridae</taxon>
        <taxon>Pentapetalae</taxon>
        <taxon>asterids</taxon>
        <taxon>lamiids</taxon>
        <taxon>Lamiales</taxon>
        <taxon>Scrophulariaceae</taxon>
        <taxon>Buddlejeae</taxon>
        <taxon>Buddleja</taxon>
    </lineage>
</organism>
<feature type="compositionally biased region" description="Acidic residues" evidence="1">
    <location>
        <begin position="1587"/>
        <end position="1596"/>
    </location>
</feature>
<feature type="region of interest" description="Disordered" evidence="1">
    <location>
        <begin position="3341"/>
        <end position="3549"/>
    </location>
</feature>
<feature type="compositionally biased region" description="Basic and acidic residues" evidence="1">
    <location>
        <begin position="3160"/>
        <end position="3174"/>
    </location>
</feature>
<feature type="region of interest" description="Disordered" evidence="1">
    <location>
        <begin position="2570"/>
        <end position="2606"/>
    </location>
</feature>
<feature type="region of interest" description="Disordered" evidence="1">
    <location>
        <begin position="1853"/>
        <end position="1931"/>
    </location>
</feature>
<feature type="compositionally biased region" description="Polar residues" evidence="1">
    <location>
        <begin position="1534"/>
        <end position="1545"/>
    </location>
</feature>
<feature type="region of interest" description="Disordered" evidence="1">
    <location>
        <begin position="2167"/>
        <end position="2228"/>
    </location>
</feature>
<feature type="compositionally biased region" description="Basic and acidic residues" evidence="1">
    <location>
        <begin position="1398"/>
        <end position="1408"/>
    </location>
</feature>
<feature type="compositionally biased region" description="Basic and acidic residues" evidence="1">
    <location>
        <begin position="1063"/>
        <end position="1075"/>
    </location>
</feature>
<protein>
    <recommendedName>
        <fullName evidence="4">Titin-like</fullName>
    </recommendedName>
</protein>
<feature type="compositionally biased region" description="Basic and acidic residues" evidence="1">
    <location>
        <begin position="1442"/>
        <end position="1459"/>
    </location>
</feature>
<feature type="compositionally biased region" description="Basic residues" evidence="1">
    <location>
        <begin position="3519"/>
        <end position="3531"/>
    </location>
</feature>
<feature type="region of interest" description="Disordered" evidence="1">
    <location>
        <begin position="112"/>
        <end position="145"/>
    </location>
</feature>
<feature type="compositionally biased region" description="Polar residues" evidence="1">
    <location>
        <begin position="3425"/>
        <end position="3440"/>
    </location>
</feature>
<evidence type="ECO:0000313" key="3">
    <source>
        <dbReference type="Proteomes" id="UP000826271"/>
    </source>
</evidence>
<feature type="region of interest" description="Disordered" evidence="1">
    <location>
        <begin position="330"/>
        <end position="349"/>
    </location>
</feature>
<feature type="compositionally biased region" description="Polar residues" evidence="1">
    <location>
        <begin position="781"/>
        <end position="791"/>
    </location>
</feature>
<evidence type="ECO:0008006" key="4">
    <source>
        <dbReference type="Google" id="ProtNLM"/>
    </source>
</evidence>
<feature type="compositionally biased region" description="Polar residues" evidence="1">
    <location>
        <begin position="848"/>
        <end position="863"/>
    </location>
</feature>
<feature type="compositionally biased region" description="Basic and acidic residues" evidence="1">
    <location>
        <begin position="3197"/>
        <end position="3213"/>
    </location>
</feature>
<gene>
    <name evidence="2" type="ORF">BUALT_Bualt04G0162500</name>
</gene>
<feature type="compositionally biased region" description="Basic and acidic residues" evidence="1">
    <location>
        <begin position="2047"/>
        <end position="2084"/>
    </location>
</feature>
<feature type="compositionally biased region" description="Basic and acidic residues" evidence="1">
    <location>
        <begin position="1780"/>
        <end position="1799"/>
    </location>
</feature>
<feature type="compositionally biased region" description="Basic and acidic residues" evidence="1">
    <location>
        <begin position="3137"/>
        <end position="3153"/>
    </location>
</feature>
<feature type="compositionally biased region" description="Polar residues" evidence="1">
    <location>
        <begin position="2961"/>
        <end position="2970"/>
    </location>
</feature>
<feature type="region of interest" description="Disordered" evidence="1">
    <location>
        <begin position="2034"/>
        <end position="2129"/>
    </location>
</feature>
<feature type="compositionally biased region" description="Basic and acidic residues" evidence="1">
    <location>
        <begin position="795"/>
        <end position="806"/>
    </location>
</feature>
<feature type="compositionally biased region" description="Basic and acidic residues" evidence="1">
    <location>
        <begin position="2514"/>
        <end position="2532"/>
    </location>
</feature>
<feature type="compositionally biased region" description="Polar residues" evidence="1">
    <location>
        <begin position="2086"/>
        <end position="2098"/>
    </location>
</feature>
<feature type="compositionally biased region" description="Basic and acidic residues" evidence="1">
    <location>
        <begin position="768"/>
        <end position="780"/>
    </location>
</feature>
<feature type="region of interest" description="Disordered" evidence="1">
    <location>
        <begin position="628"/>
        <end position="650"/>
    </location>
</feature>
<dbReference type="EMBL" id="WHWC01000004">
    <property type="protein sequence ID" value="KAG8384862.1"/>
    <property type="molecule type" value="Genomic_DNA"/>
</dbReference>
<feature type="region of interest" description="Disordered" evidence="1">
    <location>
        <begin position="1061"/>
        <end position="1148"/>
    </location>
</feature>
<feature type="compositionally biased region" description="Basic and acidic residues" evidence="1">
    <location>
        <begin position="1353"/>
        <end position="1375"/>
    </location>
</feature>
<sequence length="3549" mass="394190">MATEAHIPAPLCEKIREEGENIVYQATNISLYKLPQVVKTQGDYTPNEPPTIEGEIFLTTPSIGEVHYEAKNISPNATEKAENLNVEVTTSNVKTIKEEIPCKEEYIPIQKGNGTVTKPEDAGMVLEDSGSKSREDAENQSKPLEEIVTNLSNPEVTEKSTESSSIEVGCSQVDCDEQLEKESEKLPLTEVSSTEDTYDNESTVIHKVKIEDEDLGKAEVYENEKSTCTLLKEEAQVEEPLESLHVAAEDIKTSNLEQDTTTASSPEDMSINTNLQGITSDYIDEKTIDAVDPQNEVLEKFSTIISNENTEENSMIKVDSLEMKIEDHLEKESQEMSSPQPLAAEASGDESTVMHDAQIEEGGLRIAELCENEQSTENSLLEIESKIEEPVESLFVSPQDIKTSALCQEIERTSSVEEQSLTAHPQGILDEKTNDRTVDAAETEETLEVQNVATFVSNEKTEGDSLIQVDDSQLKDEEHLEKENEKPSSIKYSTLDANDDELIVMDEVKIEDENPKRAELFEKEKNIESTLLKEEVQIEKPVESFNKALDDIKASGLDQHTEITSSIEEHNLIENTQGISCDKAEEKASDAVDTKEETLHPQNVAINVLNKDIDENTLIPVDDSQLKHEEHLEEEIGKPSPAEALTEDANDDESTIVHEVKLGDECLPKAELFQTEENTENTLLEKETITEKPIEYLQIAHEDNKPPTGIACSLEEQSLIANPQAIMGDKTVDPIDTEEVSLEVHNVAAIIPHEGTEENSLNQVDCSQMEHEEHLEKESENPSLKDSLTGDTNEDESKTMCEPEIRDEDLIKAELLENEKNMESTLEKEALMEKSIDSLQVGTEDVKASTSGQDTETSSNEEQVLTANPQEIFCGKTGEETIDAADAKDENLLVENVAINVPNEDIDKNSSIQLDGSEYEAHLEKEIEKPSLTEASIEGANVDKSITIHETKVGNAYLRNVELFDNDTNTDNSLLKKEVTAENPIEYLQIADDGDKAYVSSEDTKTTYSLEEQTANAQGILGEEIIDATEEVTLETENVATTIPHGEYEESSLIQVNCSQPEYEEHLEKKSEKPSLTEASTGNTNEDKSKTMHALKVRDEDQIKAELLENDKNAESTSVKEAAPEEKPIDSSQVATEDIKVSGSDQDTETSFIGEQILTVKLKEISGNKTEEETIDAADTEEETLENVSTNVPNGDNEDNSENQIDGSQMKHEEHLETESEKPSAAEVSTGNNNYDKSAVHEVKFVDEDLIKTDLSENEKDTASALVKEASVESVQVATEDIKASASGHDREISSLEVQCLTENPQEIKGDKKEDETNDAIQMNEEIPEDKIVAIDVPNEDTKPYSMIQVDDSQMKPETHMETETEKLDGNANDESKIMHEASTLEEGLTIKNNDICSGKEDHMKDVTDQENQDNPVTSNGATEDQSKETENDPNDVVGQVLEEKVDEDREITVTRNDVEIQMTDNQHHVEAHSEATEDETINISSEVGEIYEESNDNRENDKNAESTSVKEAAPEEEPIDSSQVATEDIKVSGSDQDTETSSIDEQILTVQLKEISGNKTEEETIDAADTEEETLENVSTKVPNGDNEDNSENQIDESQMKHEEHLETESEKSSATEVSTGNNNDDKSTVHEVKFVDEDLIKADLSENEKDTASAVVKEASIESVQVATEDIKASASGHDKEISALEEQCLTENPQEIKGDKKEDETNDAIQTNEEIPEDKIVAIDVPNEDTKDYSMIQVDDSQMKPETYMETETEKLDGNANDESKTMHEASTLEEGLSIKDNDICSGKEDHMKDVTDQENQDNSVTSNGATEDQSKETENDPNDVVGQVLEEKVDEDREITVTRNDVEMQMTDNQHHVEAHSEATEDETINISSEVGEIYEESSDNRDNSTEIKEIKVEASNEDEKKEMEPDTQVAKETENAIEINEEEGYLKDLQMTTTVDIAAYEEKGSDSVTAENLCAKVSDVNEDMVVTVAEGLNCEQEESSITDVSEEIMRISNENVANVTSLASEAPEVISEKTDVEKMGVLDDVSVTKPANENLEEAFQKESTEAQVPDGEKETELMQHDEEAETGGKEIKDEQPINASQDVSKSNEVNDQEEKRNSDSCKEISDNSNTVALEEKQNDDLNILAHINNVSMGKTEEDVPLCGATVDESDILQQMQKIDETSLPAPDENIIEKTDSKESEVAEDATKDKYVEHLEQEETTKSLLDDQTHPESEQEEAQCRQEKVILDEKTDEIKDSTSIQVFKDFLQKPSKETSEMDSFISERELTINREELYKEKKVLGQEEEEEANIQIISDVSPAAPVMTEARDHDDEKLLYEALEETFTCKVAGEGDIVSETTDTTECTVINNNTVLEDIHVNSKSIGELETKLEDDTPETVETTPDATKGQEVDITSSVLVSERAASEHAFCGVIEEKSDSKEVEFAHGENKAGNEFKDQDVKELKPQEIPLQANNTEEGVARGNETEYETKCANVGEVTEGNITYVPGEQLQKAVSLYNDLETSLETEKLTDESTNKMACRAEEKSIEVGQEGSSKDEDILNYKVDDTIDYNTKSKEIHEPEKLEKVLESTPRVQSSDKISEAEKVITEEENLEAAKETKSDKIVAEEKIESKETTQEAEETMKVDILNEKIEKDDEDVQDYHLRSCKEEVIRESHLKDEIKQEEGISTEENFKVTKNASENVKERKVIEKASDKAVEEPEDTLMENESTEISLHQKEQVVNVEEITTILDIEEEAHGLDHVCIKTGTEGSTEEVNSSDVAFLEDENNITGADDLDIEMTKDEGLPNEDSKISEIDAVAGKLPKLDENVICEDASITTVHITIEDSEDNKGNANTIMMQHQEDDHTSKLESLLFPEFTQGKESEKQDQKDENCSLDEAQPKEEENVMLEAETSEEAQKANPTEDENKNTYIETEKLDFSSPTTDKSKESYSYGNQDAPKDNESKAKDEFSEEEYPNESTEPQIFTVSKDIELMEQASKATRIDPASVLEETGGDILQEEEVSDGCNEMIETSTSTESTKISTSQLTDEHIVENSLKARDQETQDQLTKLHDLPQESHVNDSEVKMAEKHGAVDLQGVSDISEEVQELNEGSVEVSKEENDFPQESHVKDSEVKMAEKDGLVELQSVSDVKEDVREVNEGSVEVSKEETDLPQGSHVKDSEVKMAEKDGPVDLQSASDIREDVQELNEGFVEVSKEENSVEADPRESIEAKCSSGGQEADAIQKTPISETLKQEIEEQQQERTSLPISEAKEMNCEEEKKTDTNYNDLIETSHFVTKEMVSETNTCQSSIEDAAQSARDCESQTQIESLPILPSIKCLDTEIAEKDVVKEHVTYLPSEHKHAVPEADPVENVNPEISDTNISVIQNEDSAKCSQGEDEILKPSIPEQGEAKCDHGEEPRDETTKAGEKSEPTEIDKASLSDPLQVSIKETSQTGNHSADEKEPTFHGEYLQVEKPNETEHEEAKTDDKKDNEEESCEQKTSDSGSEAPVMVDAGDADVKVAHKKSHNILSGVGSKVKHSIAKVKKVITGKSSHPKPPSPKSGEKC</sequence>
<feature type="region of interest" description="Disordered" evidence="1">
    <location>
        <begin position="2986"/>
        <end position="3006"/>
    </location>
</feature>
<accession>A0AAV6XXH5</accession>
<feature type="compositionally biased region" description="Polar residues" evidence="1">
    <location>
        <begin position="1413"/>
        <end position="1424"/>
    </location>
</feature>
<feature type="region of interest" description="Disordered" evidence="1">
    <location>
        <begin position="1393"/>
        <end position="1632"/>
    </location>
</feature>
<feature type="compositionally biased region" description="Basic and acidic residues" evidence="1">
    <location>
        <begin position="3458"/>
        <end position="3484"/>
    </location>
</feature>
<feature type="compositionally biased region" description="Basic and acidic residues" evidence="1">
    <location>
        <begin position="1085"/>
        <end position="1114"/>
    </location>
</feature>
<feature type="compositionally biased region" description="Basic and acidic residues" evidence="1">
    <location>
        <begin position="2864"/>
        <end position="2889"/>
    </location>
</feature>
<feature type="compositionally biased region" description="Basic and acidic residues" evidence="1">
    <location>
        <begin position="1755"/>
        <end position="1771"/>
    </location>
</feature>
<feature type="compositionally biased region" description="Basic and acidic residues" evidence="1">
    <location>
        <begin position="3253"/>
        <end position="3266"/>
    </location>
</feature>
<feature type="compositionally biased region" description="Basic and acidic residues" evidence="1">
    <location>
        <begin position="1209"/>
        <end position="1224"/>
    </location>
</feature>
<feature type="region of interest" description="Disordered" evidence="1">
    <location>
        <begin position="767"/>
        <end position="806"/>
    </location>
</feature>
<feature type="compositionally biased region" description="Basic and acidic residues" evidence="1">
    <location>
        <begin position="3392"/>
        <end position="3422"/>
    </location>
</feature>
<feature type="compositionally biased region" description="Basic and acidic residues" evidence="1">
    <location>
        <begin position="1697"/>
        <end position="1706"/>
    </location>
</feature>
<feature type="compositionally biased region" description="Basic and acidic residues" evidence="1">
    <location>
        <begin position="2942"/>
        <end position="2953"/>
    </location>
</feature>
<feature type="region of interest" description="Disordered" evidence="1">
    <location>
        <begin position="842"/>
        <end position="863"/>
    </location>
</feature>
<feature type="compositionally biased region" description="Basic and acidic residues" evidence="1">
    <location>
        <begin position="1466"/>
        <end position="1476"/>
    </location>
</feature>
<name>A0AAV6XXH5_9LAMI</name>
<feature type="compositionally biased region" description="Polar residues" evidence="1">
    <location>
        <begin position="2924"/>
        <end position="2939"/>
    </location>
</feature>
<evidence type="ECO:0000313" key="2">
    <source>
        <dbReference type="EMBL" id="KAG8384862.1"/>
    </source>
</evidence>
<keyword evidence="3" id="KW-1185">Reference proteome</keyword>
<comment type="caution">
    <text evidence="2">The sequence shown here is derived from an EMBL/GenBank/DDBJ whole genome shotgun (WGS) entry which is preliminary data.</text>
</comment>
<proteinExistence type="predicted"/>
<feature type="compositionally biased region" description="Polar residues" evidence="1">
    <location>
        <begin position="3358"/>
        <end position="3371"/>
    </location>
</feature>
<feature type="region of interest" description="Disordered" evidence="1">
    <location>
        <begin position="1164"/>
        <end position="1237"/>
    </location>
</feature>
<feature type="compositionally biased region" description="Basic and acidic residues" evidence="1">
    <location>
        <begin position="3099"/>
        <end position="3116"/>
    </location>
</feature>
<evidence type="ECO:0000256" key="1">
    <source>
        <dbReference type="SAM" id="MobiDB-lite"/>
    </source>
</evidence>
<feature type="compositionally biased region" description="Basic and acidic residues" evidence="1">
    <location>
        <begin position="1599"/>
        <end position="1615"/>
    </location>
</feature>
<feature type="compositionally biased region" description="Basic and acidic residues" evidence="1">
    <location>
        <begin position="2909"/>
        <end position="2922"/>
    </location>
</feature>
<feature type="region of interest" description="Disordered" evidence="1">
    <location>
        <begin position="3195"/>
        <end position="3268"/>
    </location>
</feature>
<feature type="region of interest" description="Disordered" evidence="1">
    <location>
        <begin position="2514"/>
        <end position="2544"/>
    </location>
</feature>
<feature type="compositionally biased region" description="Basic and acidic residues" evidence="1">
    <location>
        <begin position="1857"/>
        <end position="1867"/>
    </location>
</feature>
<feature type="region of interest" description="Disordered" evidence="1">
    <location>
        <begin position="2864"/>
        <end position="2970"/>
    </location>
</feature>
<feature type="compositionally biased region" description="Acidic residues" evidence="1">
    <location>
        <begin position="1173"/>
        <end position="1185"/>
    </location>
</feature>
<feature type="region of interest" description="Disordered" evidence="1">
    <location>
        <begin position="1687"/>
        <end position="1840"/>
    </location>
</feature>
<feature type="region of interest" description="Disordered" evidence="1">
    <location>
        <begin position="3137"/>
        <end position="3180"/>
    </location>
</feature>
<feature type="compositionally biased region" description="Basic and acidic residues" evidence="1">
    <location>
        <begin position="628"/>
        <end position="637"/>
    </location>
</feature>
<feature type="region of interest" description="Disordered" evidence="1">
    <location>
        <begin position="3095"/>
        <end position="3116"/>
    </location>
</feature>
<reference evidence="2" key="1">
    <citation type="submission" date="2019-10" db="EMBL/GenBank/DDBJ databases">
        <authorList>
            <person name="Zhang R."/>
            <person name="Pan Y."/>
            <person name="Wang J."/>
            <person name="Ma R."/>
            <person name="Yu S."/>
        </authorList>
    </citation>
    <scope>NUCLEOTIDE SEQUENCE</scope>
    <source>
        <strain evidence="2">LA-IB0</strain>
        <tissue evidence="2">Leaf</tissue>
    </source>
</reference>
<feature type="region of interest" description="Disordered" evidence="1">
    <location>
        <begin position="1348"/>
        <end position="1375"/>
    </location>
</feature>
<feature type="compositionally biased region" description="Acidic residues" evidence="1">
    <location>
        <begin position="1564"/>
        <end position="1576"/>
    </location>
</feature>
<feature type="compositionally biased region" description="Basic and acidic residues" evidence="1">
    <location>
        <begin position="2101"/>
        <end position="2114"/>
    </location>
</feature>